<keyword evidence="4" id="KW-0812">Transmembrane</keyword>
<evidence type="ECO:0000256" key="4">
    <source>
        <dbReference type="SAM" id="Phobius"/>
    </source>
</evidence>
<feature type="compositionally biased region" description="Polar residues" evidence="3">
    <location>
        <begin position="595"/>
        <end position="606"/>
    </location>
</feature>
<dbReference type="SMART" id="SM00666">
    <property type="entry name" value="PB1"/>
    <property type="match status" value="1"/>
</dbReference>
<evidence type="ECO:0000256" key="1">
    <source>
        <dbReference type="ARBA" id="ARBA00022737"/>
    </source>
</evidence>
<dbReference type="Gene3D" id="3.10.20.90">
    <property type="entry name" value="Phosphatidylinositol 3-kinase Catalytic Subunit, Chain A, domain 1"/>
    <property type="match status" value="1"/>
</dbReference>
<feature type="domain" description="CBS" evidence="5">
    <location>
        <begin position="146"/>
        <end position="202"/>
    </location>
</feature>
<feature type="domain" description="PB1" evidence="6">
    <location>
        <begin position="459"/>
        <end position="569"/>
    </location>
</feature>
<dbReference type="CDD" id="cd17781">
    <property type="entry name" value="CBS_pair_MUG70_1"/>
    <property type="match status" value="1"/>
</dbReference>
<dbReference type="AlphaFoldDB" id="A0A8H7RFD1"/>
<evidence type="ECO:0000259" key="6">
    <source>
        <dbReference type="PROSITE" id="PS51745"/>
    </source>
</evidence>
<feature type="compositionally biased region" description="Polar residues" evidence="3">
    <location>
        <begin position="16"/>
        <end position="39"/>
    </location>
</feature>
<dbReference type="InterPro" id="IPR046342">
    <property type="entry name" value="CBS_dom_sf"/>
</dbReference>
<keyword evidence="2" id="KW-0129">CBS domain</keyword>
<dbReference type="OrthoDB" id="418595at2759"/>
<feature type="domain" description="CBS" evidence="5">
    <location>
        <begin position="79"/>
        <end position="137"/>
    </location>
</feature>
<feature type="domain" description="CBS" evidence="5">
    <location>
        <begin position="248"/>
        <end position="305"/>
    </location>
</feature>
<feature type="transmembrane region" description="Helical" evidence="4">
    <location>
        <begin position="680"/>
        <end position="699"/>
    </location>
</feature>
<dbReference type="Pfam" id="PF00571">
    <property type="entry name" value="CBS"/>
    <property type="match status" value="4"/>
</dbReference>
<evidence type="ECO:0000313" key="7">
    <source>
        <dbReference type="EMBL" id="KAG2208606.1"/>
    </source>
</evidence>
<feature type="compositionally biased region" description="Acidic residues" evidence="3">
    <location>
        <begin position="631"/>
        <end position="647"/>
    </location>
</feature>
<dbReference type="SMART" id="SM00116">
    <property type="entry name" value="CBS"/>
    <property type="match status" value="4"/>
</dbReference>
<evidence type="ECO:0000256" key="3">
    <source>
        <dbReference type="SAM" id="MobiDB-lite"/>
    </source>
</evidence>
<dbReference type="CDD" id="cd17782">
    <property type="entry name" value="CBS_pair_MUG70_2"/>
    <property type="match status" value="1"/>
</dbReference>
<dbReference type="InterPro" id="IPR000644">
    <property type="entry name" value="CBS_dom"/>
</dbReference>
<organism evidence="7 8">
    <name type="scientific">Mucor plumbeus</name>
    <dbReference type="NCBI Taxonomy" id="97098"/>
    <lineage>
        <taxon>Eukaryota</taxon>
        <taxon>Fungi</taxon>
        <taxon>Fungi incertae sedis</taxon>
        <taxon>Mucoromycota</taxon>
        <taxon>Mucoromycotina</taxon>
        <taxon>Mucoromycetes</taxon>
        <taxon>Mucorales</taxon>
        <taxon>Mucorineae</taxon>
        <taxon>Mucoraceae</taxon>
        <taxon>Mucor</taxon>
    </lineage>
</organism>
<protein>
    <recommendedName>
        <fullName evidence="9">CBS-domain-containing protein</fullName>
    </recommendedName>
</protein>
<dbReference type="PANTHER" id="PTHR48108">
    <property type="entry name" value="CBS DOMAIN-CONTAINING PROTEIN CBSX2, CHLOROPLASTIC"/>
    <property type="match status" value="1"/>
</dbReference>
<dbReference type="Proteomes" id="UP000650833">
    <property type="component" value="Unassembled WGS sequence"/>
</dbReference>
<keyword evidence="4" id="KW-1133">Transmembrane helix</keyword>
<name>A0A8H7RFD1_9FUNG</name>
<dbReference type="InterPro" id="IPR000270">
    <property type="entry name" value="PB1_dom"/>
</dbReference>
<evidence type="ECO:0000259" key="5">
    <source>
        <dbReference type="PROSITE" id="PS51371"/>
    </source>
</evidence>
<dbReference type="Pfam" id="PF00564">
    <property type="entry name" value="PB1"/>
    <property type="match status" value="1"/>
</dbReference>
<dbReference type="EMBL" id="JAEPRC010000110">
    <property type="protein sequence ID" value="KAG2208606.1"/>
    <property type="molecule type" value="Genomic_DNA"/>
</dbReference>
<keyword evidence="4" id="KW-0472">Membrane</keyword>
<feature type="region of interest" description="Disordered" evidence="3">
    <location>
        <begin position="407"/>
        <end position="428"/>
    </location>
</feature>
<feature type="region of interest" description="Disordered" evidence="3">
    <location>
        <begin position="631"/>
        <end position="664"/>
    </location>
</feature>
<feature type="region of interest" description="Disordered" evidence="3">
    <location>
        <begin position="577"/>
        <end position="606"/>
    </location>
</feature>
<dbReference type="InterPro" id="IPR053793">
    <property type="entry name" value="PB1-like"/>
</dbReference>
<comment type="caution">
    <text evidence="7">The sequence shown here is derived from an EMBL/GenBank/DDBJ whole genome shotgun (WGS) entry which is preliminary data.</text>
</comment>
<evidence type="ECO:0008006" key="9">
    <source>
        <dbReference type="Google" id="ProtNLM"/>
    </source>
</evidence>
<keyword evidence="1" id="KW-0677">Repeat</keyword>
<reference evidence="7" key="1">
    <citation type="submission" date="2020-12" db="EMBL/GenBank/DDBJ databases">
        <title>Metabolic potential, ecology and presence of endohyphal bacteria is reflected in genomic diversity of Mucoromycotina.</title>
        <authorList>
            <person name="Muszewska A."/>
            <person name="Okrasinska A."/>
            <person name="Steczkiewicz K."/>
            <person name="Drgas O."/>
            <person name="Orlowska M."/>
            <person name="Perlinska-Lenart U."/>
            <person name="Aleksandrzak-Piekarczyk T."/>
            <person name="Szatraj K."/>
            <person name="Zielenkiewicz U."/>
            <person name="Pilsyk S."/>
            <person name="Malc E."/>
            <person name="Mieczkowski P."/>
            <person name="Kruszewska J.S."/>
            <person name="Biernat P."/>
            <person name="Pawlowska J."/>
        </authorList>
    </citation>
    <scope>NUCLEOTIDE SEQUENCE</scope>
    <source>
        <strain evidence="7">CBS 226.32</strain>
    </source>
</reference>
<accession>A0A8H7RFD1</accession>
<feature type="domain" description="CBS" evidence="5">
    <location>
        <begin position="314"/>
        <end position="371"/>
    </location>
</feature>
<dbReference type="InterPro" id="IPR051462">
    <property type="entry name" value="CBS_domain-containing"/>
</dbReference>
<dbReference type="Gene3D" id="3.10.580.10">
    <property type="entry name" value="CBS-domain"/>
    <property type="match status" value="2"/>
</dbReference>
<gene>
    <name evidence="7" type="ORF">INT46_009148</name>
</gene>
<dbReference type="PROSITE" id="PS51745">
    <property type="entry name" value="PB1"/>
    <property type="match status" value="1"/>
</dbReference>
<dbReference type="SUPFAM" id="SSF54277">
    <property type="entry name" value="CAD &amp; PB1 domains"/>
    <property type="match status" value="1"/>
</dbReference>
<keyword evidence="8" id="KW-1185">Reference proteome</keyword>
<sequence length="710" mass="78340">MSTVSSNKNKPGRPPSSLSTNLTAVQSSESDMLSVSSRQRQSKKDEAIRKKIEQELLKKRGGSTRIKQTKKIAGTVSALRPAQALTVRETILVIEAAQLMAAKRSDCVLVVDDEEHLSGIFTAKDLAYRVVADNLDARSTTVADIMTKNPMCVTADTSAQDALNLMVSRGFRHLPVCNEEGDIFGLLDITKCIYEALHKMEKAYGSSRKLYDALEGVEREWANSPVQFVQYMEALRDKMSCPDLTTVLDQAGPVQVNVKAQVREVAKLMKEYHTTAVLVMDHGGLAGIFTSKDIVLRVIAAGLAPDNCSVVRVMTPHPDTALPSTSILDALKKMHDGHYLNLPVLDEDKNIVGLIDVLRLTYATLEQINSIEGNQGDGSKFWSSIAAGDHTETESAISDSLSQAANSHMFQPSSPQYEHSTRMSTTSPMPGHAPTYTGLGYAAELTPADSASVVHEDSHSTVSSHINNTFSFKFNYGTKTHRLRHDSNNFQGLLEVIQQKIMVEHLSISQSYVAVGRENDKHDEDWLTVAYLDDENDQVLMTCDSDLADAVQIARKSGLDRVRLFVHDSLAEAVEEQQKLQQKQQQHQQEKELANSNQAMTDVPASQPTTLGHLLAISPIMEQRKLEELNDIPESEEEDQEEEEQDEVSNKKKKSRSLSSSAMKKRDIAAEYNLPIPQDMLLPAAITFLGVVILGVFTISKLTGSSNTRY</sequence>
<dbReference type="PANTHER" id="PTHR48108:SF26">
    <property type="entry name" value="CBS DOMAIN-CONTAINING PROTEIN DDB_G0289609"/>
    <property type="match status" value="1"/>
</dbReference>
<proteinExistence type="predicted"/>
<feature type="region of interest" description="Disordered" evidence="3">
    <location>
        <begin position="1"/>
        <end position="46"/>
    </location>
</feature>
<dbReference type="PROSITE" id="PS51371">
    <property type="entry name" value="CBS"/>
    <property type="match status" value="4"/>
</dbReference>
<dbReference type="SUPFAM" id="SSF54631">
    <property type="entry name" value="CBS-domain pair"/>
    <property type="match status" value="2"/>
</dbReference>
<evidence type="ECO:0000256" key="2">
    <source>
        <dbReference type="PROSITE-ProRule" id="PRU00703"/>
    </source>
</evidence>
<evidence type="ECO:0000313" key="8">
    <source>
        <dbReference type="Proteomes" id="UP000650833"/>
    </source>
</evidence>